<sequence>MLTRTDQSRAKITDHYLNLSLLSTEIKSRQGYQRWRVWYTPETQCGWKIKGNNAWQLDNKAEHRYCATKREMLNLFWALREFYPYLYGGLFLESRPQLSERRDARWLESLAELEFNTEHRLKGLSTMQEALNSGRLDICIILHQSTICRDTGLDKNQENSNGKVIPKQASNAEIQLLKNSIWSPYCPVASSRNLAIDNGLLLCHRKEKIEHRSDYQDHFDQRYLALCFIEHLPRPFWREKTAGPSKKPLLLTSNDVRAHRINIDT</sequence>
<proteinExistence type="predicted"/>
<dbReference type="Proteomes" id="UP000054783">
    <property type="component" value="Unassembled WGS sequence"/>
</dbReference>
<gene>
    <name evidence="1" type="ORF">T12_17033</name>
</gene>
<comment type="caution">
    <text evidence="1">The sequence shown here is derived from an EMBL/GenBank/DDBJ whole genome shotgun (WGS) entry which is preliminary data.</text>
</comment>
<accession>A0A0V0ZUM9</accession>
<evidence type="ECO:0000313" key="1">
    <source>
        <dbReference type="EMBL" id="KRY16312.1"/>
    </source>
</evidence>
<evidence type="ECO:0000313" key="2">
    <source>
        <dbReference type="Proteomes" id="UP000054783"/>
    </source>
</evidence>
<reference evidence="1 2" key="1">
    <citation type="submission" date="2015-01" db="EMBL/GenBank/DDBJ databases">
        <title>Evolution of Trichinella species and genotypes.</title>
        <authorList>
            <person name="Korhonen P.K."/>
            <person name="Edoardo P."/>
            <person name="Giuseppe L.R."/>
            <person name="Gasser R.B."/>
        </authorList>
    </citation>
    <scope>NUCLEOTIDE SEQUENCE [LARGE SCALE GENOMIC DNA]</scope>
    <source>
        <strain evidence="1">ISS2496</strain>
    </source>
</reference>
<dbReference type="OrthoDB" id="10312630at2759"/>
<protein>
    <submittedName>
        <fullName evidence="1">Uncharacterized protein</fullName>
    </submittedName>
</protein>
<organism evidence="1 2">
    <name type="scientific">Trichinella patagoniensis</name>
    <dbReference type="NCBI Taxonomy" id="990121"/>
    <lineage>
        <taxon>Eukaryota</taxon>
        <taxon>Metazoa</taxon>
        <taxon>Ecdysozoa</taxon>
        <taxon>Nematoda</taxon>
        <taxon>Enoplea</taxon>
        <taxon>Dorylaimia</taxon>
        <taxon>Trichinellida</taxon>
        <taxon>Trichinellidae</taxon>
        <taxon>Trichinella</taxon>
    </lineage>
</organism>
<dbReference type="EMBL" id="JYDQ01000080">
    <property type="protein sequence ID" value="KRY16312.1"/>
    <property type="molecule type" value="Genomic_DNA"/>
</dbReference>
<keyword evidence="2" id="KW-1185">Reference proteome</keyword>
<dbReference type="AlphaFoldDB" id="A0A0V0ZUM9"/>
<name>A0A0V0ZUM9_9BILA</name>